<gene>
    <name evidence="1" type="ORF">LCGC14_1519290</name>
</gene>
<comment type="caution">
    <text evidence="1">The sequence shown here is derived from an EMBL/GenBank/DDBJ whole genome shotgun (WGS) entry which is preliminary data.</text>
</comment>
<evidence type="ECO:0000313" key="1">
    <source>
        <dbReference type="EMBL" id="KKM62669.1"/>
    </source>
</evidence>
<protein>
    <submittedName>
        <fullName evidence="1">Uncharacterized protein</fullName>
    </submittedName>
</protein>
<dbReference type="EMBL" id="LAZR01011247">
    <property type="protein sequence ID" value="KKM62669.1"/>
    <property type="molecule type" value="Genomic_DNA"/>
</dbReference>
<proteinExistence type="predicted"/>
<accession>A0A0F9IZ41</accession>
<organism evidence="1">
    <name type="scientific">marine sediment metagenome</name>
    <dbReference type="NCBI Taxonomy" id="412755"/>
    <lineage>
        <taxon>unclassified sequences</taxon>
        <taxon>metagenomes</taxon>
        <taxon>ecological metagenomes</taxon>
    </lineage>
</organism>
<dbReference type="AlphaFoldDB" id="A0A0F9IZ41"/>
<name>A0A0F9IZ41_9ZZZZ</name>
<sequence>MAKLDMDKHEVIEDLGLFKFNDGNGIWHFEIVRYDSGKVMTSYRNFYVNKTGEVAKGRSRTWISQEETEALQAGFQAATDWFTANPQEKGDDKAKRTDAAVTAMTARLKAEMQDTAG</sequence>
<reference evidence="1" key="1">
    <citation type="journal article" date="2015" name="Nature">
        <title>Complex archaea that bridge the gap between prokaryotes and eukaryotes.</title>
        <authorList>
            <person name="Spang A."/>
            <person name="Saw J.H."/>
            <person name="Jorgensen S.L."/>
            <person name="Zaremba-Niedzwiedzka K."/>
            <person name="Martijn J."/>
            <person name="Lind A.E."/>
            <person name="van Eijk R."/>
            <person name="Schleper C."/>
            <person name="Guy L."/>
            <person name="Ettema T.J."/>
        </authorList>
    </citation>
    <scope>NUCLEOTIDE SEQUENCE</scope>
</reference>